<dbReference type="FunCoup" id="A0A482XCC2">
    <property type="interactions" value="55"/>
</dbReference>
<proteinExistence type="predicted"/>
<organism evidence="2 3">
    <name type="scientific">Laodelphax striatellus</name>
    <name type="common">Small brown planthopper</name>
    <name type="synonym">Delphax striatella</name>
    <dbReference type="NCBI Taxonomy" id="195883"/>
    <lineage>
        <taxon>Eukaryota</taxon>
        <taxon>Metazoa</taxon>
        <taxon>Ecdysozoa</taxon>
        <taxon>Arthropoda</taxon>
        <taxon>Hexapoda</taxon>
        <taxon>Insecta</taxon>
        <taxon>Pterygota</taxon>
        <taxon>Neoptera</taxon>
        <taxon>Paraneoptera</taxon>
        <taxon>Hemiptera</taxon>
        <taxon>Auchenorrhyncha</taxon>
        <taxon>Fulgoroidea</taxon>
        <taxon>Delphacidae</taxon>
        <taxon>Criomorphinae</taxon>
        <taxon>Laodelphax</taxon>
    </lineage>
</organism>
<sequence length="204" mass="23624">MFDKKLIECVRKNPILYDLSHPEYMDTELKSDVWKKIGAELKVEGGTCKTRWNRLRDCYRKFLKRNAQGLMRSQRYKYAKEMRFLQNPLNQNCISFEDDQTSDTEEKLLEDTLIDHITAEDAENSKPEVVEHPVDAFLNAMAPSLKALSPLNWHQAKSEIFSIVQKYDLRTLTGQGQVQLQLIKLHNSATPFPSTLPLLKPKGK</sequence>
<dbReference type="InterPro" id="IPR039353">
    <property type="entry name" value="TF_Adf1"/>
</dbReference>
<gene>
    <name evidence="2" type="ORF">LSTR_LSTR001598</name>
</gene>
<dbReference type="EMBL" id="QKKF02012754">
    <property type="protein sequence ID" value="RZF43337.1"/>
    <property type="molecule type" value="Genomic_DNA"/>
</dbReference>
<reference evidence="2 3" key="1">
    <citation type="journal article" date="2017" name="Gigascience">
        <title>Genome sequence of the small brown planthopper, Laodelphax striatellus.</title>
        <authorList>
            <person name="Zhu J."/>
            <person name="Jiang F."/>
            <person name="Wang X."/>
            <person name="Yang P."/>
            <person name="Bao Y."/>
            <person name="Zhao W."/>
            <person name="Wang W."/>
            <person name="Lu H."/>
            <person name="Wang Q."/>
            <person name="Cui N."/>
            <person name="Li J."/>
            <person name="Chen X."/>
            <person name="Luo L."/>
            <person name="Yu J."/>
            <person name="Kang L."/>
            <person name="Cui F."/>
        </authorList>
    </citation>
    <scope>NUCLEOTIDE SEQUENCE [LARGE SCALE GENOMIC DNA]</scope>
    <source>
        <strain evidence="2">Lst14</strain>
    </source>
</reference>
<feature type="domain" description="MADF" evidence="1">
    <location>
        <begin position="5"/>
        <end position="90"/>
    </location>
</feature>
<evidence type="ECO:0000313" key="2">
    <source>
        <dbReference type="EMBL" id="RZF43337.1"/>
    </source>
</evidence>
<dbReference type="GO" id="GO:0005634">
    <property type="term" value="C:nucleus"/>
    <property type="evidence" value="ECO:0007669"/>
    <property type="project" value="TreeGrafter"/>
</dbReference>
<dbReference type="InterPro" id="IPR006578">
    <property type="entry name" value="MADF-dom"/>
</dbReference>
<dbReference type="InParanoid" id="A0A482XCC2"/>
<dbReference type="SMART" id="SM00595">
    <property type="entry name" value="MADF"/>
    <property type="match status" value="1"/>
</dbReference>
<dbReference type="PANTHER" id="PTHR12243">
    <property type="entry name" value="MADF DOMAIN TRANSCRIPTION FACTOR"/>
    <property type="match status" value="1"/>
</dbReference>
<protein>
    <recommendedName>
        <fullName evidence="1">MADF domain-containing protein</fullName>
    </recommendedName>
</protein>
<evidence type="ECO:0000259" key="1">
    <source>
        <dbReference type="PROSITE" id="PS51029"/>
    </source>
</evidence>
<name>A0A482XCC2_LAOST</name>
<dbReference type="PROSITE" id="PS51029">
    <property type="entry name" value="MADF"/>
    <property type="match status" value="1"/>
</dbReference>
<comment type="caution">
    <text evidence="2">The sequence shown here is derived from an EMBL/GenBank/DDBJ whole genome shotgun (WGS) entry which is preliminary data.</text>
</comment>
<dbReference type="Pfam" id="PF10545">
    <property type="entry name" value="MADF_DNA_bdg"/>
    <property type="match status" value="1"/>
</dbReference>
<dbReference type="AlphaFoldDB" id="A0A482XCC2"/>
<dbReference type="Proteomes" id="UP000291343">
    <property type="component" value="Unassembled WGS sequence"/>
</dbReference>
<accession>A0A482XCC2</accession>
<dbReference type="GO" id="GO:0005667">
    <property type="term" value="C:transcription regulator complex"/>
    <property type="evidence" value="ECO:0007669"/>
    <property type="project" value="TreeGrafter"/>
</dbReference>
<dbReference type="PANTHER" id="PTHR12243:SF67">
    <property type="entry name" value="COREPRESSOR OF PANGOLIN, ISOFORM A-RELATED"/>
    <property type="match status" value="1"/>
</dbReference>
<keyword evidence="3" id="KW-1185">Reference proteome</keyword>
<dbReference type="OrthoDB" id="6617753at2759"/>
<evidence type="ECO:0000313" key="3">
    <source>
        <dbReference type="Proteomes" id="UP000291343"/>
    </source>
</evidence>
<dbReference type="GO" id="GO:0006357">
    <property type="term" value="P:regulation of transcription by RNA polymerase II"/>
    <property type="evidence" value="ECO:0007669"/>
    <property type="project" value="TreeGrafter"/>
</dbReference>